<dbReference type="GO" id="GO:0031992">
    <property type="term" value="F:energy transducer activity"/>
    <property type="evidence" value="ECO:0007669"/>
    <property type="project" value="TreeGrafter"/>
</dbReference>
<keyword evidence="5" id="KW-0997">Cell inner membrane</keyword>
<dbReference type="Gene3D" id="3.30.1150.10">
    <property type="match status" value="1"/>
</dbReference>
<reference evidence="12" key="1">
    <citation type="submission" date="2016-10" db="EMBL/GenBank/DDBJ databases">
        <authorList>
            <person name="Varghese N."/>
            <person name="Submissions S."/>
        </authorList>
    </citation>
    <scope>NUCLEOTIDE SEQUENCE [LARGE SCALE GENOMIC DNA]</scope>
    <source>
        <strain evidence="12">DSM 25811 / CCM 8410 / LMG 26954 / E90</strain>
    </source>
</reference>
<evidence type="ECO:0000313" key="12">
    <source>
        <dbReference type="Proteomes" id="UP000198757"/>
    </source>
</evidence>
<evidence type="ECO:0000256" key="1">
    <source>
        <dbReference type="ARBA" id="ARBA00004383"/>
    </source>
</evidence>
<dbReference type="PANTHER" id="PTHR33446:SF2">
    <property type="entry name" value="PROTEIN TONB"/>
    <property type="match status" value="1"/>
</dbReference>
<dbReference type="InterPro" id="IPR006260">
    <property type="entry name" value="TonB/TolA_C"/>
</dbReference>
<evidence type="ECO:0000259" key="10">
    <source>
        <dbReference type="PROSITE" id="PS52015"/>
    </source>
</evidence>
<dbReference type="AlphaFoldDB" id="A0A1G6YRL2"/>
<evidence type="ECO:0000256" key="7">
    <source>
        <dbReference type="ARBA" id="ARBA00022927"/>
    </source>
</evidence>
<evidence type="ECO:0000256" key="8">
    <source>
        <dbReference type="ARBA" id="ARBA00022989"/>
    </source>
</evidence>
<comment type="subcellular location">
    <subcellularLocation>
        <location evidence="1">Cell inner membrane</location>
        <topology evidence="1">Single-pass membrane protein</topology>
        <orientation evidence="1">Periplasmic side</orientation>
    </subcellularLocation>
</comment>
<gene>
    <name evidence="11" type="ORF">SAMN04487894_11662</name>
</gene>
<evidence type="ECO:0000256" key="3">
    <source>
        <dbReference type="ARBA" id="ARBA00022448"/>
    </source>
</evidence>
<dbReference type="GO" id="GO:0055085">
    <property type="term" value="P:transmembrane transport"/>
    <property type="evidence" value="ECO:0007669"/>
    <property type="project" value="InterPro"/>
</dbReference>
<dbReference type="GO" id="GO:0098797">
    <property type="term" value="C:plasma membrane protein complex"/>
    <property type="evidence" value="ECO:0007669"/>
    <property type="project" value="TreeGrafter"/>
</dbReference>
<feature type="domain" description="TonB C-terminal" evidence="10">
    <location>
        <begin position="55"/>
        <end position="146"/>
    </location>
</feature>
<dbReference type="PROSITE" id="PS52015">
    <property type="entry name" value="TONB_CTD"/>
    <property type="match status" value="1"/>
</dbReference>
<keyword evidence="8" id="KW-1133">Transmembrane helix</keyword>
<evidence type="ECO:0000256" key="6">
    <source>
        <dbReference type="ARBA" id="ARBA00022692"/>
    </source>
</evidence>
<evidence type="ECO:0000313" key="11">
    <source>
        <dbReference type="EMBL" id="SDD92673.1"/>
    </source>
</evidence>
<keyword evidence="7" id="KW-0653">Protein transport</keyword>
<sequence>MDKLYAIIILCALSNISLGQSKIFTTGGIQIKVSAADSSISEAFFCVGRQPEFPGGMHKAVAFAKSKIHYPPAAVNDNVRGTVVLRFAIDTTGKVIDKAVIQNVRYDLDSACLQMLHKMPKWKPGFLNGTPVKVIEQWKVTFVLTN</sequence>
<dbReference type="OrthoDB" id="964531at2"/>
<dbReference type="Pfam" id="PF03544">
    <property type="entry name" value="TonB_C"/>
    <property type="match status" value="1"/>
</dbReference>
<organism evidence="11 12">
    <name type="scientific">Niabella drilacis (strain DSM 25811 / CCM 8410 / CCUG 62505 / LMG 26954 / E90)</name>
    <dbReference type="NCBI Taxonomy" id="1285928"/>
    <lineage>
        <taxon>Bacteria</taxon>
        <taxon>Pseudomonadati</taxon>
        <taxon>Bacteroidota</taxon>
        <taxon>Chitinophagia</taxon>
        <taxon>Chitinophagales</taxon>
        <taxon>Chitinophagaceae</taxon>
        <taxon>Niabella</taxon>
    </lineage>
</organism>
<dbReference type="InterPro" id="IPR037682">
    <property type="entry name" value="TonB_C"/>
</dbReference>
<dbReference type="GO" id="GO:0015031">
    <property type="term" value="P:protein transport"/>
    <property type="evidence" value="ECO:0007669"/>
    <property type="project" value="UniProtKB-KW"/>
</dbReference>
<proteinExistence type="inferred from homology"/>
<dbReference type="EMBL" id="FMZO01000016">
    <property type="protein sequence ID" value="SDD92673.1"/>
    <property type="molecule type" value="Genomic_DNA"/>
</dbReference>
<accession>A0A1G6YRL2</accession>
<dbReference type="SUPFAM" id="SSF74653">
    <property type="entry name" value="TolA/TonB C-terminal domain"/>
    <property type="match status" value="1"/>
</dbReference>
<keyword evidence="4" id="KW-1003">Cell membrane</keyword>
<keyword evidence="12" id="KW-1185">Reference proteome</keyword>
<dbReference type="NCBIfam" id="TIGR01352">
    <property type="entry name" value="tonB_Cterm"/>
    <property type="match status" value="1"/>
</dbReference>
<keyword evidence="3" id="KW-0813">Transport</keyword>
<evidence type="ECO:0000256" key="5">
    <source>
        <dbReference type="ARBA" id="ARBA00022519"/>
    </source>
</evidence>
<evidence type="ECO:0000256" key="4">
    <source>
        <dbReference type="ARBA" id="ARBA00022475"/>
    </source>
</evidence>
<dbReference type="PANTHER" id="PTHR33446">
    <property type="entry name" value="PROTEIN TONB-RELATED"/>
    <property type="match status" value="1"/>
</dbReference>
<dbReference type="STRING" id="1285928.SAMN04487894_11662"/>
<protein>
    <submittedName>
        <fullName evidence="11">TonB family C-terminal domain-containing protein</fullName>
    </submittedName>
</protein>
<comment type="similarity">
    <text evidence="2">Belongs to the TonB family.</text>
</comment>
<evidence type="ECO:0000256" key="9">
    <source>
        <dbReference type="ARBA" id="ARBA00023136"/>
    </source>
</evidence>
<evidence type="ECO:0000256" key="2">
    <source>
        <dbReference type="ARBA" id="ARBA00006555"/>
    </source>
</evidence>
<name>A0A1G6YRL2_NIADE</name>
<dbReference type="Proteomes" id="UP000198757">
    <property type="component" value="Unassembled WGS sequence"/>
</dbReference>
<keyword evidence="6" id="KW-0812">Transmembrane</keyword>
<keyword evidence="9" id="KW-0472">Membrane</keyword>
<dbReference type="InterPro" id="IPR051045">
    <property type="entry name" value="TonB-dependent_transducer"/>
</dbReference>